<keyword evidence="2" id="KW-1185">Reference proteome</keyword>
<dbReference type="Proteomes" id="UP000018144">
    <property type="component" value="Unassembled WGS sequence"/>
</dbReference>
<dbReference type="AlphaFoldDB" id="U4L2Q3"/>
<evidence type="ECO:0000313" key="1">
    <source>
        <dbReference type="EMBL" id="CCX04350.1"/>
    </source>
</evidence>
<accession>U4L2Q3</accession>
<evidence type="ECO:0000313" key="2">
    <source>
        <dbReference type="Proteomes" id="UP000018144"/>
    </source>
</evidence>
<organism evidence="1 2">
    <name type="scientific">Pyronema omphalodes (strain CBS 100304)</name>
    <name type="common">Pyronema confluens</name>
    <dbReference type="NCBI Taxonomy" id="1076935"/>
    <lineage>
        <taxon>Eukaryota</taxon>
        <taxon>Fungi</taxon>
        <taxon>Dikarya</taxon>
        <taxon>Ascomycota</taxon>
        <taxon>Pezizomycotina</taxon>
        <taxon>Pezizomycetes</taxon>
        <taxon>Pezizales</taxon>
        <taxon>Pyronemataceae</taxon>
        <taxon>Pyronema</taxon>
    </lineage>
</organism>
<dbReference type="EMBL" id="HF935199">
    <property type="protein sequence ID" value="CCX04350.1"/>
    <property type="molecule type" value="Genomic_DNA"/>
</dbReference>
<reference evidence="1 2" key="1">
    <citation type="journal article" date="2013" name="PLoS Genet.">
        <title>The genome and development-dependent transcriptomes of Pyronema confluens: a window into fungal evolution.</title>
        <authorList>
            <person name="Traeger S."/>
            <person name="Altegoer F."/>
            <person name="Freitag M."/>
            <person name="Gabaldon T."/>
            <person name="Kempken F."/>
            <person name="Kumar A."/>
            <person name="Marcet-Houben M."/>
            <person name="Poggeler S."/>
            <person name="Stajich J.E."/>
            <person name="Nowrousian M."/>
        </authorList>
    </citation>
    <scope>NUCLEOTIDE SEQUENCE [LARGE SCALE GENOMIC DNA]</scope>
    <source>
        <strain evidence="2">CBS 100304</strain>
        <tissue evidence="1">Vegetative mycelium</tissue>
    </source>
</reference>
<proteinExistence type="predicted"/>
<name>U4L2Q3_PYROM</name>
<protein>
    <submittedName>
        <fullName evidence="1">Uncharacterized protein</fullName>
    </submittedName>
</protein>
<gene>
    <name evidence="1" type="ORF">PCON_01898</name>
</gene>
<sequence>MINCAAQCVRCEDVLLLCALDVLSV</sequence>